<evidence type="ECO:0000259" key="6">
    <source>
        <dbReference type="Pfam" id="PF14759"/>
    </source>
</evidence>
<dbReference type="RefSeq" id="WP_193120188.1">
    <property type="nucleotide sequence ID" value="NZ_JADBGI010000002.1"/>
</dbReference>
<evidence type="ECO:0000256" key="1">
    <source>
        <dbReference type="ARBA" id="ARBA00001974"/>
    </source>
</evidence>
<dbReference type="SUPFAM" id="SSF51905">
    <property type="entry name" value="FAD/NAD(P)-binding domain"/>
    <property type="match status" value="2"/>
</dbReference>
<dbReference type="Proteomes" id="UP000806528">
    <property type="component" value="Unassembled WGS sequence"/>
</dbReference>
<accession>A0ABR9P127</accession>
<comment type="cofactor">
    <cofactor evidence="1">
        <name>FAD</name>
        <dbReference type="ChEBI" id="CHEBI:57692"/>
    </cofactor>
</comment>
<dbReference type="SUPFAM" id="SSF55424">
    <property type="entry name" value="FAD/NAD-linked reductases, dimerisation (C-terminal) domain"/>
    <property type="match status" value="1"/>
</dbReference>
<keyword evidence="8" id="KW-1185">Reference proteome</keyword>
<protein>
    <submittedName>
        <fullName evidence="7">FAD-dependent oxidoreductase</fullName>
    </submittedName>
</protein>
<name>A0ABR9P127_9ACTN</name>
<organism evidence="7 8">
    <name type="scientific">Nocardiopsis coralli</name>
    <dbReference type="NCBI Taxonomy" id="2772213"/>
    <lineage>
        <taxon>Bacteria</taxon>
        <taxon>Bacillati</taxon>
        <taxon>Actinomycetota</taxon>
        <taxon>Actinomycetes</taxon>
        <taxon>Streptosporangiales</taxon>
        <taxon>Nocardiopsidaceae</taxon>
        <taxon>Nocardiopsis</taxon>
    </lineage>
</organism>
<dbReference type="InterPro" id="IPR016156">
    <property type="entry name" value="FAD/NAD-linked_Rdtase_dimer_sf"/>
</dbReference>
<gene>
    <name evidence="7" type="ORF">IDM40_02225</name>
</gene>
<dbReference type="PANTHER" id="PTHR43557:SF2">
    <property type="entry name" value="RIESKE DOMAIN-CONTAINING PROTEIN-RELATED"/>
    <property type="match status" value="1"/>
</dbReference>
<feature type="domain" description="FAD/NAD(P)-binding" evidence="5">
    <location>
        <begin position="7"/>
        <end position="306"/>
    </location>
</feature>
<dbReference type="PANTHER" id="PTHR43557">
    <property type="entry name" value="APOPTOSIS-INDUCING FACTOR 1"/>
    <property type="match status" value="1"/>
</dbReference>
<evidence type="ECO:0000256" key="4">
    <source>
        <dbReference type="ARBA" id="ARBA00023002"/>
    </source>
</evidence>
<proteinExistence type="predicted"/>
<evidence type="ECO:0000256" key="2">
    <source>
        <dbReference type="ARBA" id="ARBA00022630"/>
    </source>
</evidence>
<sequence length="419" mass="43349">MSAVPDSVCVVGGGLAAVSTAAELRAQGFTGRVTLLSAEEHPPYDRPPLSKDVLLGRITYDEAALRPAQWYTDHDIDLYLGERVVSLDPAGPTVLTERGEQVRAGAVVLATGGVPRRLPAALVRPERTHVLRTLDDARGLRAALAPGTRVLCVGAGLIGAEAAAAAGALGASVTVIDPVGVPLVPLLGEQIATALHGLHHSNGVRTLQGALGQVHEGSDGTLTCTVDTAGGPEKVTADVLLTGIGTDPDPSLAADAGLETDRGVLVDARRATSAPGVYAVGDLAQAHPGTEERPQHGEHWENALKDAGAAAASILGNPVPAQGAPWFWSDRHGVHLEAVGTMSEADHTVVRGDVDSGSFTVFGLRGDRCVAAASLDRPHDIRAARRLVDRAVPVEADALADIVRPLKSLLRRPAAVRSR</sequence>
<dbReference type="InterPro" id="IPR050446">
    <property type="entry name" value="FAD-oxidoreductase/Apoptosis"/>
</dbReference>
<dbReference type="InterPro" id="IPR036188">
    <property type="entry name" value="FAD/NAD-bd_sf"/>
</dbReference>
<evidence type="ECO:0000313" key="8">
    <source>
        <dbReference type="Proteomes" id="UP000806528"/>
    </source>
</evidence>
<reference evidence="7 8" key="1">
    <citation type="submission" date="2020-09" db="EMBL/GenBank/DDBJ databases">
        <title>Diversity and distribution of actinomycetes associated with coral in the coast of Hainan.</title>
        <authorList>
            <person name="Li F."/>
        </authorList>
    </citation>
    <scope>NUCLEOTIDE SEQUENCE [LARGE SCALE GENOMIC DNA]</scope>
    <source>
        <strain evidence="7 8">HNM0947</strain>
    </source>
</reference>
<dbReference type="Pfam" id="PF14759">
    <property type="entry name" value="Reductase_C"/>
    <property type="match status" value="1"/>
</dbReference>
<evidence type="ECO:0000256" key="3">
    <source>
        <dbReference type="ARBA" id="ARBA00022827"/>
    </source>
</evidence>
<dbReference type="PRINTS" id="PR00368">
    <property type="entry name" value="FADPNR"/>
</dbReference>
<dbReference type="Gene3D" id="3.50.50.60">
    <property type="entry name" value="FAD/NAD(P)-binding domain"/>
    <property type="match status" value="2"/>
</dbReference>
<dbReference type="Pfam" id="PF07992">
    <property type="entry name" value="Pyr_redox_2"/>
    <property type="match status" value="1"/>
</dbReference>
<dbReference type="InterPro" id="IPR028202">
    <property type="entry name" value="Reductase_C"/>
</dbReference>
<evidence type="ECO:0000313" key="7">
    <source>
        <dbReference type="EMBL" id="MBE2997523.1"/>
    </source>
</evidence>
<keyword evidence="3" id="KW-0274">FAD</keyword>
<comment type="caution">
    <text evidence="7">The sequence shown here is derived from an EMBL/GenBank/DDBJ whole genome shotgun (WGS) entry which is preliminary data.</text>
</comment>
<dbReference type="InterPro" id="IPR023753">
    <property type="entry name" value="FAD/NAD-binding_dom"/>
</dbReference>
<dbReference type="PRINTS" id="PR00411">
    <property type="entry name" value="PNDRDTASEI"/>
</dbReference>
<dbReference type="Gene3D" id="3.30.390.30">
    <property type="match status" value="1"/>
</dbReference>
<feature type="domain" description="Reductase C-terminal" evidence="6">
    <location>
        <begin position="326"/>
        <end position="410"/>
    </location>
</feature>
<dbReference type="EMBL" id="JADBGI010000002">
    <property type="protein sequence ID" value="MBE2997523.1"/>
    <property type="molecule type" value="Genomic_DNA"/>
</dbReference>
<keyword evidence="4" id="KW-0560">Oxidoreductase</keyword>
<evidence type="ECO:0000259" key="5">
    <source>
        <dbReference type="Pfam" id="PF07992"/>
    </source>
</evidence>
<keyword evidence="2" id="KW-0285">Flavoprotein</keyword>